<dbReference type="NCBIfam" id="TIGR00934">
    <property type="entry name" value="2a38euk"/>
    <property type="match status" value="1"/>
</dbReference>
<feature type="transmembrane region" description="Helical" evidence="10">
    <location>
        <begin position="496"/>
        <end position="517"/>
    </location>
</feature>
<evidence type="ECO:0000256" key="2">
    <source>
        <dbReference type="ARBA" id="ARBA00009137"/>
    </source>
</evidence>
<feature type="region of interest" description="Disordered" evidence="11">
    <location>
        <begin position="134"/>
        <end position="225"/>
    </location>
</feature>
<evidence type="ECO:0000313" key="12">
    <source>
        <dbReference type="EMBL" id="CAF9918537.1"/>
    </source>
</evidence>
<feature type="transmembrane region" description="Helical" evidence="10">
    <location>
        <begin position="325"/>
        <end position="347"/>
    </location>
</feature>
<keyword evidence="3 10" id="KW-0813">Transport</keyword>
<organism evidence="12 13">
    <name type="scientific">Heterodermia speciosa</name>
    <dbReference type="NCBI Taxonomy" id="116794"/>
    <lineage>
        <taxon>Eukaryota</taxon>
        <taxon>Fungi</taxon>
        <taxon>Dikarya</taxon>
        <taxon>Ascomycota</taxon>
        <taxon>Pezizomycotina</taxon>
        <taxon>Lecanoromycetes</taxon>
        <taxon>OSLEUM clade</taxon>
        <taxon>Lecanoromycetidae</taxon>
        <taxon>Caliciales</taxon>
        <taxon>Physciaceae</taxon>
        <taxon>Heterodermia</taxon>
    </lineage>
</organism>
<feature type="compositionally biased region" description="Basic and acidic residues" evidence="11">
    <location>
        <begin position="192"/>
        <end position="208"/>
    </location>
</feature>
<dbReference type="GO" id="GO:1990573">
    <property type="term" value="P:potassium ion import across plasma membrane"/>
    <property type="evidence" value="ECO:0007669"/>
    <property type="project" value="TreeGrafter"/>
</dbReference>
<dbReference type="PIRSF" id="PIRSF002450">
    <property type="entry name" value="K+_transpter_TRK"/>
    <property type="match status" value="1"/>
</dbReference>
<dbReference type="GO" id="GO:0005886">
    <property type="term" value="C:plasma membrane"/>
    <property type="evidence" value="ECO:0007669"/>
    <property type="project" value="InterPro"/>
</dbReference>
<dbReference type="Proteomes" id="UP000664521">
    <property type="component" value="Unassembled WGS sequence"/>
</dbReference>
<comment type="caution">
    <text evidence="12">The sequence shown here is derived from an EMBL/GenBank/DDBJ whole genome shotgun (WGS) entry which is preliminary data.</text>
</comment>
<evidence type="ECO:0000256" key="6">
    <source>
        <dbReference type="ARBA" id="ARBA00022958"/>
    </source>
</evidence>
<sequence length="725" mass="81107">MALASRFPPPPSLSRIWTIFSLLLPPLNFITIHYAYFISICLVASLIFWGSSTPPKSVSYIDSLFLVVSAMTLAGLNTINLSGINTFQQVVLFLLIILGSAIFVSIGVVQFRKAAFERRFKAIVEDARHRRRNRASARRSSLSSPLPQVLSKDGSDVERQLNTTQLGSSTVHDQRSDAEDSHENTIQTLSDEPAHENLERQTIAEKRPGTAPKMLDIRDEQDPPTEALRLRTTFFTSNPSPSRRLHSPVITFQGIGARQDIMNHPRRTERRQDYPSPLRTAQSRERINTGSTQHSVYPGIIGRNSQFSSLTFAEREHLGGAEYRAIALLAIIVPLYFVLWQLLGALGLGAYVANNRSAAPEANGLNAWWVGAFNAISAFNNSGMSLLDANMVAFQTSIYMLITMGLLILAGNTCYPIFLRCIIWTLLRFLPDTSRFEDHRTTLRFLLDHPRRCYTTLFPSKHTWWLFVAVLGLNGIDWAAFEILDIGNKSIASLPAGIRAIDGLFQALAVRSGGFYVVPIPELRVGLLILYVIMMYISVYPVVITMRNSNVYEERSLGIYADDPVGSDQPDQKQSLIGKVRRRMTTQQTSTDSRGYFIRQQLRGQLAHDLWWIVLAVLFINIIETGSFERDPVHFSVFNYIFEIISAYGCVGISVGVPNDAYSFCGAWHSGSKLILCAVMIRGRHRGLPVAIDRAILLPGEHLNVAEEEDAMIRIEKSNSRSLGV</sequence>
<protein>
    <recommendedName>
        <fullName evidence="10">Potassium transport protein</fullName>
    </recommendedName>
</protein>
<feature type="transmembrane region" description="Helical" evidence="10">
    <location>
        <begin position="32"/>
        <end position="51"/>
    </location>
</feature>
<dbReference type="Pfam" id="PF02386">
    <property type="entry name" value="TrkH"/>
    <property type="match status" value="1"/>
</dbReference>
<evidence type="ECO:0000256" key="8">
    <source>
        <dbReference type="ARBA" id="ARBA00023065"/>
    </source>
</evidence>
<evidence type="ECO:0000256" key="11">
    <source>
        <dbReference type="SAM" id="MobiDB-lite"/>
    </source>
</evidence>
<keyword evidence="5 10" id="KW-0812">Transmembrane</keyword>
<feature type="transmembrane region" description="Helical" evidence="10">
    <location>
        <begin position="606"/>
        <end position="623"/>
    </location>
</feature>
<evidence type="ECO:0000256" key="10">
    <source>
        <dbReference type="PIRNR" id="PIRNR002450"/>
    </source>
</evidence>
<feature type="transmembrane region" description="Helical" evidence="10">
    <location>
        <begin position="90"/>
        <end position="111"/>
    </location>
</feature>
<feature type="transmembrane region" description="Helical" evidence="10">
    <location>
        <begin position="63"/>
        <end position="84"/>
    </location>
</feature>
<dbReference type="OrthoDB" id="9999863at2759"/>
<keyword evidence="9 10" id="KW-0472">Membrane</keyword>
<evidence type="ECO:0000313" key="13">
    <source>
        <dbReference type="Proteomes" id="UP000664521"/>
    </source>
</evidence>
<comment type="subcellular location">
    <subcellularLocation>
        <location evidence="1">Membrane</location>
        <topology evidence="1">Multi-pass membrane protein</topology>
    </subcellularLocation>
</comment>
<feature type="transmembrane region" description="Helical" evidence="10">
    <location>
        <begin position="523"/>
        <end position="543"/>
    </location>
</feature>
<evidence type="ECO:0000256" key="3">
    <source>
        <dbReference type="ARBA" id="ARBA00022448"/>
    </source>
</evidence>
<evidence type="ECO:0000256" key="5">
    <source>
        <dbReference type="ARBA" id="ARBA00022692"/>
    </source>
</evidence>
<dbReference type="AlphaFoldDB" id="A0A8H3F4T7"/>
<keyword evidence="4 10" id="KW-0633">Potassium transport</keyword>
<evidence type="ECO:0000256" key="9">
    <source>
        <dbReference type="ARBA" id="ARBA00023136"/>
    </source>
</evidence>
<gene>
    <name evidence="12" type="ORF">HETSPECPRED_003785</name>
</gene>
<keyword evidence="6 10" id="KW-0630">Potassium</keyword>
<feature type="transmembrane region" description="Helical" evidence="10">
    <location>
        <begin position="464"/>
        <end position="484"/>
    </location>
</feature>
<dbReference type="EMBL" id="CAJPDS010000022">
    <property type="protein sequence ID" value="CAF9918537.1"/>
    <property type="molecule type" value="Genomic_DNA"/>
</dbReference>
<keyword evidence="7 10" id="KW-1133">Transmembrane helix</keyword>
<dbReference type="InterPro" id="IPR003445">
    <property type="entry name" value="Cat_transpt"/>
</dbReference>
<proteinExistence type="inferred from homology"/>
<feature type="transmembrane region" description="Helical" evidence="10">
    <location>
        <begin position="399"/>
        <end position="427"/>
    </location>
</feature>
<dbReference type="PANTHER" id="PTHR31064:SF37">
    <property type="entry name" value="TRANSPORTER, PUTATIVE (EUROFUNG)-RELATED"/>
    <property type="match status" value="1"/>
</dbReference>
<keyword evidence="13" id="KW-1185">Reference proteome</keyword>
<name>A0A8H3F4T7_9LECA</name>
<reference evidence="12" key="1">
    <citation type="submission" date="2021-03" db="EMBL/GenBank/DDBJ databases">
        <authorList>
            <person name="Tagirdzhanova G."/>
        </authorList>
    </citation>
    <scope>NUCLEOTIDE SEQUENCE</scope>
</reference>
<accession>A0A8H3F4T7</accession>
<evidence type="ECO:0000256" key="7">
    <source>
        <dbReference type="ARBA" id="ARBA00022989"/>
    </source>
</evidence>
<dbReference type="InterPro" id="IPR004773">
    <property type="entry name" value="K/Na_transp_Trk1/HKT1"/>
</dbReference>
<comment type="similarity">
    <text evidence="2 10">Belongs to the TrkH potassium transport family.</text>
</comment>
<dbReference type="InterPro" id="IPR051143">
    <property type="entry name" value="TrkH_K-transport"/>
</dbReference>
<feature type="compositionally biased region" description="Polar residues" evidence="11">
    <location>
        <begin position="160"/>
        <end position="171"/>
    </location>
</feature>
<feature type="compositionally biased region" description="Basic and acidic residues" evidence="11">
    <location>
        <begin position="172"/>
        <end position="183"/>
    </location>
</feature>
<evidence type="ECO:0000256" key="1">
    <source>
        <dbReference type="ARBA" id="ARBA00004141"/>
    </source>
</evidence>
<dbReference type="GO" id="GO:0030007">
    <property type="term" value="P:intracellular potassium ion homeostasis"/>
    <property type="evidence" value="ECO:0007669"/>
    <property type="project" value="UniProtKB-UniRule"/>
</dbReference>
<dbReference type="InterPro" id="IPR015958">
    <property type="entry name" value="Trk1_fungi"/>
</dbReference>
<keyword evidence="8 10" id="KW-0406">Ion transport</keyword>
<dbReference type="GO" id="GO:0140107">
    <property type="term" value="F:high-affinity potassium ion transmembrane transporter activity"/>
    <property type="evidence" value="ECO:0007669"/>
    <property type="project" value="TreeGrafter"/>
</dbReference>
<evidence type="ECO:0000256" key="4">
    <source>
        <dbReference type="ARBA" id="ARBA00022538"/>
    </source>
</evidence>
<dbReference type="PANTHER" id="PTHR31064">
    <property type="entry name" value="POTASSIUM TRANSPORT PROTEIN DDB_G0292412-RELATED"/>
    <property type="match status" value="1"/>
</dbReference>